<accession>A0A381X7Z4</accession>
<proteinExistence type="predicted"/>
<organism evidence="2">
    <name type="scientific">marine metagenome</name>
    <dbReference type="NCBI Taxonomy" id="408172"/>
    <lineage>
        <taxon>unclassified sequences</taxon>
        <taxon>metagenomes</taxon>
        <taxon>ecological metagenomes</taxon>
    </lineage>
</organism>
<evidence type="ECO:0000313" key="2">
    <source>
        <dbReference type="EMBL" id="SVA60788.1"/>
    </source>
</evidence>
<protein>
    <recommendedName>
        <fullName evidence="3">Transmembrane protein</fullName>
    </recommendedName>
</protein>
<evidence type="ECO:0008006" key="3">
    <source>
        <dbReference type="Google" id="ProtNLM"/>
    </source>
</evidence>
<sequence length="65" mass="7959">MIFKNIYYVSQMNIIKPKYQILLLQKYLTSIYYKLSFFCYLLLLLILKNIYSFYSVVFSQNIGFF</sequence>
<dbReference type="EMBL" id="UINC01014206">
    <property type="protein sequence ID" value="SVA60788.1"/>
    <property type="molecule type" value="Genomic_DNA"/>
</dbReference>
<feature type="transmembrane region" description="Helical" evidence="1">
    <location>
        <begin position="31"/>
        <end position="51"/>
    </location>
</feature>
<reference evidence="2" key="1">
    <citation type="submission" date="2018-05" db="EMBL/GenBank/DDBJ databases">
        <authorList>
            <person name="Lanie J.A."/>
            <person name="Ng W.-L."/>
            <person name="Kazmierczak K.M."/>
            <person name="Andrzejewski T.M."/>
            <person name="Davidsen T.M."/>
            <person name="Wayne K.J."/>
            <person name="Tettelin H."/>
            <person name="Glass J.I."/>
            <person name="Rusch D."/>
            <person name="Podicherti R."/>
            <person name="Tsui H.-C.T."/>
            <person name="Winkler M.E."/>
        </authorList>
    </citation>
    <scope>NUCLEOTIDE SEQUENCE</scope>
</reference>
<gene>
    <name evidence="2" type="ORF">METZ01_LOCUS113642</name>
</gene>
<evidence type="ECO:0000256" key="1">
    <source>
        <dbReference type="SAM" id="Phobius"/>
    </source>
</evidence>
<keyword evidence="1" id="KW-1133">Transmembrane helix</keyword>
<keyword evidence="1" id="KW-0812">Transmembrane</keyword>
<name>A0A381X7Z4_9ZZZZ</name>
<dbReference type="AlphaFoldDB" id="A0A381X7Z4"/>
<keyword evidence="1" id="KW-0472">Membrane</keyword>